<dbReference type="Proteomes" id="UP000663859">
    <property type="component" value="Unassembled WGS sequence"/>
</dbReference>
<dbReference type="EMBL" id="CAJNOB010000014">
    <property type="protein sequence ID" value="CAF0697340.1"/>
    <property type="molecule type" value="Genomic_DNA"/>
</dbReference>
<keyword evidence="2" id="KW-1185">Reference proteome</keyword>
<dbReference type="SUPFAM" id="SSF52096">
    <property type="entry name" value="ClpP/crotonase"/>
    <property type="match status" value="1"/>
</dbReference>
<reference evidence="1" key="1">
    <citation type="submission" date="2021-02" db="EMBL/GenBank/DDBJ databases">
        <authorList>
            <person name="Cremers G."/>
            <person name="Picone N."/>
        </authorList>
    </citation>
    <scope>NUCLEOTIDE SEQUENCE</scope>
    <source>
        <strain evidence="1">PQ17</strain>
    </source>
</reference>
<dbReference type="PANTHER" id="PTHR35984">
    <property type="entry name" value="PERIPLASMIC SERINE PROTEASE"/>
    <property type="match status" value="1"/>
</dbReference>
<comment type="caution">
    <text evidence="1">The sequence shown here is derived from an EMBL/GenBank/DDBJ whole genome shotgun (WGS) entry which is preliminary data.</text>
</comment>
<dbReference type="InterPro" id="IPR029045">
    <property type="entry name" value="ClpP/crotonase-like_dom_sf"/>
</dbReference>
<dbReference type="Pfam" id="PF01972">
    <property type="entry name" value="SDH_protease"/>
    <property type="match status" value="1"/>
</dbReference>
<dbReference type="GO" id="GO:0016020">
    <property type="term" value="C:membrane"/>
    <property type="evidence" value="ECO:0007669"/>
    <property type="project" value="InterPro"/>
</dbReference>
<name>A0A8J2BKT9_9BACT</name>
<dbReference type="PANTHER" id="PTHR35984:SF1">
    <property type="entry name" value="PERIPLASMIC SERINE PROTEASE"/>
    <property type="match status" value="1"/>
</dbReference>
<gene>
    <name evidence="1" type="ORF">MPNT_210052</name>
</gene>
<evidence type="ECO:0008006" key="3">
    <source>
        <dbReference type="Google" id="ProtNLM"/>
    </source>
</evidence>
<dbReference type="InterPro" id="IPR002825">
    <property type="entry name" value="Pept_S49_ser-pept_pro"/>
</dbReference>
<dbReference type="AlphaFoldDB" id="A0A8J2BKT9"/>
<dbReference type="RefSeq" id="WP_174583178.1">
    <property type="nucleotide sequence ID" value="NZ_CAJNOB010000014.1"/>
</dbReference>
<organism evidence="1 2">
    <name type="scientific">Candidatus Methylacidithermus pantelleriae</name>
    <dbReference type="NCBI Taxonomy" id="2744239"/>
    <lineage>
        <taxon>Bacteria</taxon>
        <taxon>Pseudomonadati</taxon>
        <taxon>Verrucomicrobiota</taxon>
        <taxon>Methylacidiphilae</taxon>
        <taxon>Methylacidiphilales</taxon>
        <taxon>Methylacidiphilaceae</taxon>
        <taxon>Candidatus Methylacidithermus</taxon>
    </lineage>
</organism>
<dbReference type="Gene3D" id="3.90.226.10">
    <property type="entry name" value="2-enoyl-CoA Hydratase, Chain A, domain 1"/>
    <property type="match status" value="1"/>
</dbReference>
<evidence type="ECO:0000313" key="1">
    <source>
        <dbReference type="EMBL" id="CAF0697340.1"/>
    </source>
</evidence>
<sequence>MNVGDLFWLFLIFGALQPAISQKLLEAARQRLIAALEAKRQSRVILLVHRQETMSWFGFPVMRYIDLEDSEEIIRAIHLTGPSIPLDLVLHTPGGLALAAAQIARAIRSRKSPVTVFVPHYAMSGGTLIALAADQIVMCEHSVLGPVDPQLGEWPAASVLKVLERKPASEIEDRTWILADQASKAISQVKELVREILHSHYPEDTVKEIADRLTEGYWTHDYPITYQKAKELGLRVSNEMPNEVLQLMALYPQPVRRHSGVEYLPFPYEKPAGRSAHSPGSIETA</sequence>
<evidence type="ECO:0000313" key="2">
    <source>
        <dbReference type="Proteomes" id="UP000663859"/>
    </source>
</evidence>
<dbReference type="NCBIfam" id="NF047768">
    <property type="entry name" value="Clp_like_SDH"/>
    <property type="match status" value="1"/>
</dbReference>
<proteinExistence type="predicted"/>
<protein>
    <recommendedName>
        <fullName evidence="3">Serine dehydrogenase proteinase</fullName>
    </recommendedName>
</protein>
<accession>A0A8J2BKT9</accession>